<evidence type="ECO:0000313" key="3">
    <source>
        <dbReference type="EMBL" id="HIX20033.1"/>
    </source>
</evidence>
<evidence type="ECO:0000313" key="4">
    <source>
        <dbReference type="Proteomes" id="UP000823964"/>
    </source>
</evidence>
<keyword evidence="2" id="KW-0732">Signal</keyword>
<reference evidence="3" key="2">
    <citation type="submission" date="2021-04" db="EMBL/GenBank/DDBJ databases">
        <authorList>
            <person name="Gilroy R."/>
        </authorList>
    </citation>
    <scope>NUCLEOTIDE SEQUENCE</scope>
    <source>
        <strain evidence="3">14975</strain>
    </source>
</reference>
<proteinExistence type="predicted"/>
<feature type="chain" id="PRO_5038547692" description="DUF1570 domain-containing protein" evidence="2">
    <location>
        <begin position="24"/>
        <end position="379"/>
    </location>
</feature>
<feature type="region of interest" description="Disordered" evidence="1">
    <location>
        <begin position="21"/>
        <end position="68"/>
    </location>
</feature>
<evidence type="ECO:0000256" key="2">
    <source>
        <dbReference type="SAM" id="SignalP"/>
    </source>
</evidence>
<comment type="caution">
    <text evidence="3">The sequence shown here is derived from an EMBL/GenBank/DDBJ whole genome shotgun (WGS) entry which is preliminary data.</text>
</comment>
<gene>
    <name evidence="3" type="ORF">H9862_05450</name>
</gene>
<evidence type="ECO:0008006" key="5">
    <source>
        <dbReference type="Google" id="ProtNLM"/>
    </source>
</evidence>
<evidence type="ECO:0000256" key="1">
    <source>
        <dbReference type="SAM" id="MobiDB-lite"/>
    </source>
</evidence>
<feature type="compositionally biased region" description="Polar residues" evidence="1">
    <location>
        <begin position="21"/>
        <end position="32"/>
    </location>
</feature>
<reference evidence="3" key="1">
    <citation type="journal article" date="2021" name="PeerJ">
        <title>Extensive microbial diversity within the chicken gut microbiome revealed by metagenomics and culture.</title>
        <authorList>
            <person name="Gilroy R."/>
            <person name="Ravi A."/>
            <person name="Getino M."/>
            <person name="Pursley I."/>
            <person name="Horton D.L."/>
            <person name="Alikhan N.F."/>
            <person name="Baker D."/>
            <person name="Gharbi K."/>
            <person name="Hall N."/>
            <person name="Watson M."/>
            <person name="Adriaenssens E.M."/>
            <person name="Foster-Nyarko E."/>
            <person name="Jarju S."/>
            <person name="Secka A."/>
            <person name="Antonio M."/>
            <person name="Oren A."/>
            <person name="Chaudhuri R.R."/>
            <person name="La Ragione R."/>
            <person name="Hildebrand F."/>
            <person name="Pallen M.J."/>
        </authorList>
    </citation>
    <scope>NUCLEOTIDE SEQUENCE</scope>
    <source>
        <strain evidence="3">14975</strain>
    </source>
</reference>
<accession>A0A9D2AI43</accession>
<dbReference type="Proteomes" id="UP000823964">
    <property type="component" value="Unassembled WGS sequence"/>
</dbReference>
<feature type="compositionally biased region" description="Basic and acidic residues" evidence="1">
    <location>
        <begin position="42"/>
        <end position="63"/>
    </location>
</feature>
<protein>
    <recommendedName>
        <fullName evidence="5">DUF1570 domain-containing protein</fullName>
    </recommendedName>
</protein>
<organism evidence="3 4">
    <name type="scientific">Candidatus Akkermansia intestinigallinarum</name>
    <dbReference type="NCBI Taxonomy" id="2838431"/>
    <lineage>
        <taxon>Bacteria</taxon>
        <taxon>Pseudomonadati</taxon>
        <taxon>Verrucomicrobiota</taxon>
        <taxon>Verrucomicrobiia</taxon>
        <taxon>Verrucomicrobiales</taxon>
        <taxon>Akkermansiaceae</taxon>
        <taxon>Akkermansia</taxon>
    </lineage>
</organism>
<sequence length="379" mass="42950">MKLIPLFTLAAALLLPMNAPAQSADTPQQGVSYQVKKGKVKKVADRGEAEPDKPEIDSPDRWPTKVPVPKGTRLKEISAKKAGLDGYTYETNNYRFNSQVEMDEEGQETIGRLFECAYAANKAIGRVLPVPRAKGNRRAKEKLVAFLYKNMEEYYKNGGPEGSAGVFSYRKMSMPGDSGTRRRRVSKSDESKLISEDLVRVPFTSLGLSEEGHVVNKEIDTHTLVHELTHQCFCLNNLPVWANEGWAEYVGYVPYQDEELDFDQCFNVICANAKHKQAFLNFPFTLEDFLTMSQDEMYAHMHGGRDTYMLATMCVAYFVHLNGRPGVKAMRNYMTELLKGEPNEKALKKLYGRFRSADKLQEDFLKSWAEHGVQVRFKG</sequence>
<dbReference type="EMBL" id="DXFQ01000096">
    <property type="protein sequence ID" value="HIX20033.1"/>
    <property type="molecule type" value="Genomic_DNA"/>
</dbReference>
<feature type="signal peptide" evidence="2">
    <location>
        <begin position="1"/>
        <end position="23"/>
    </location>
</feature>
<dbReference type="AlphaFoldDB" id="A0A9D2AI43"/>
<name>A0A9D2AI43_9BACT</name>